<accession>A0A498CMX3</accession>
<feature type="chain" id="PRO_5019722059" description="DUF3221 domain-containing protein" evidence="1">
    <location>
        <begin position="24"/>
        <end position="116"/>
    </location>
</feature>
<name>A0A498CMX3_9FIRM</name>
<evidence type="ECO:0000313" key="3">
    <source>
        <dbReference type="Proteomes" id="UP000276301"/>
    </source>
</evidence>
<dbReference type="Pfam" id="PF11518">
    <property type="entry name" value="DUF3221"/>
    <property type="match status" value="1"/>
</dbReference>
<gene>
    <name evidence="2" type="ORF">D4A47_07305</name>
</gene>
<feature type="signal peptide" evidence="1">
    <location>
        <begin position="1"/>
        <end position="23"/>
    </location>
</feature>
<keyword evidence="3" id="KW-1185">Reference proteome</keyword>
<organism evidence="2 3">
    <name type="scientific">Anaerotruncus massiliensis</name>
    <name type="common">ex Liu et al. 2021</name>
    <dbReference type="NCBI Taxonomy" id="2321404"/>
    <lineage>
        <taxon>Bacteria</taxon>
        <taxon>Bacillati</taxon>
        <taxon>Bacillota</taxon>
        <taxon>Clostridia</taxon>
        <taxon>Eubacteriales</taxon>
        <taxon>Oscillospiraceae</taxon>
        <taxon>Anaerotruncus</taxon>
    </lineage>
</organism>
<comment type="caution">
    <text evidence="2">The sequence shown here is derived from an EMBL/GenBank/DDBJ whole genome shotgun (WGS) entry which is preliminary data.</text>
</comment>
<reference evidence="2 3" key="1">
    <citation type="submission" date="2018-10" db="EMBL/GenBank/DDBJ databases">
        <title>Anaerotruncus faecis sp. nov., isolated from human feces.</title>
        <authorList>
            <person name="Wang Y.-J."/>
        </authorList>
    </citation>
    <scope>NUCLEOTIDE SEQUENCE [LARGE SCALE GENOMIC DNA]</scope>
    <source>
        <strain evidence="2 3">22A2-44</strain>
    </source>
</reference>
<dbReference type="AlphaFoldDB" id="A0A498CMX3"/>
<protein>
    <recommendedName>
        <fullName evidence="4">DUF3221 domain-containing protein</fullName>
    </recommendedName>
</protein>
<evidence type="ECO:0000256" key="1">
    <source>
        <dbReference type="SAM" id="SignalP"/>
    </source>
</evidence>
<dbReference type="InterPro" id="IPR021598">
    <property type="entry name" value="DUF3221"/>
</dbReference>
<evidence type="ECO:0000313" key="2">
    <source>
        <dbReference type="EMBL" id="RLL11420.1"/>
    </source>
</evidence>
<proteinExistence type="predicted"/>
<keyword evidence="1" id="KW-0732">Signal</keyword>
<evidence type="ECO:0008006" key="4">
    <source>
        <dbReference type="Google" id="ProtNLM"/>
    </source>
</evidence>
<dbReference type="Proteomes" id="UP000276301">
    <property type="component" value="Unassembled WGS sequence"/>
</dbReference>
<sequence>MKKLVFCLCVFLLLSGCARPLSMDTVGKEPNFAGVVEEAREGSLLVRVNEDEEVCRTSDLVSVSLDVALGDSMTHFSVGDAVRVYYDGTIAESYPAQVDTVYAIILVKPPEDGQVR</sequence>
<dbReference type="EMBL" id="RCHT01000009">
    <property type="protein sequence ID" value="RLL11420.1"/>
    <property type="molecule type" value="Genomic_DNA"/>
</dbReference>
<dbReference type="PROSITE" id="PS51257">
    <property type="entry name" value="PROKAR_LIPOPROTEIN"/>
    <property type="match status" value="1"/>
</dbReference>
<dbReference type="RefSeq" id="WP_121586787.1">
    <property type="nucleotide sequence ID" value="NZ_RCHT01000009.1"/>
</dbReference>